<protein>
    <recommendedName>
        <fullName evidence="4">Secretin/TonB short N-terminal domain-containing protein</fullName>
    </recommendedName>
</protein>
<reference evidence="2 3" key="1">
    <citation type="submission" date="2016-08" db="EMBL/GenBank/DDBJ databases">
        <title>Draft genome of Fabibacter sp. strain SK-8.</title>
        <authorList>
            <person name="Wong S.-K."/>
            <person name="Hamasaki K."/>
            <person name="Yoshizawa S."/>
        </authorList>
    </citation>
    <scope>NUCLEOTIDE SEQUENCE [LARGE SCALE GENOMIC DNA]</scope>
    <source>
        <strain evidence="2 3">SK-8</strain>
    </source>
</reference>
<dbReference type="InterPro" id="IPR008969">
    <property type="entry name" value="CarboxyPept-like_regulatory"/>
</dbReference>
<dbReference type="Gene3D" id="2.60.40.1120">
    <property type="entry name" value="Carboxypeptidase-like, regulatory domain"/>
    <property type="match status" value="1"/>
</dbReference>
<dbReference type="AlphaFoldDB" id="A0A1E5T7V4"/>
<dbReference type="Pfam" id="PF13715">
    <property type="entry name" value="CarbopepD_reg_2"/>
    <property type="match status" value="1"/>
</dbReference>
<feature type="chain" id="PRO_5009186100" description="Secretin/TonB short N-terminal domain-containing protein" evidence="1">
    <location>
        <begin position="20"/>
        <end position="490"/>
    </location>
</feature>
<comment type="caution">
    <text evidence="2">The sequence shown here is derived from an EMBL/GenBank/DDBJ whole genome shotgun (WGS) entry which is preliminary data.</text>
</comment>
<gene>
    <name evidence="2" type="ORF">BFP71_00200</name>
</gene>
<keyword evidence="1" id="KW-0732">Signal</keyword>
<dbReference type="SUPFAM" id="SSF49464">
    <property type="entry name" value="Carboxypeptidase regulatory domain-like"/>
    <property type="match status" value="1"/>
</dbReference>
<dbReference type="OrthoDB" id="1223654at2"/>
<name>A0A1E5T7V4_9BACT</name>
<keyword evidence="3" id="KW-1185">Reference proteome</keyword>
<evidence type="ECO:0000313" key="3">
    <source>
        <dbReference type="Proteomes" id="UP000095552"/>
    </source>
</evidence>
<dbReference type="Proteomes" id="UP000095552">
    <property type="component" value="Unassembled WGS sequence"/>
</dbReference>
<dbReference type="STRING" id="1563681.BFP71_00200"/>
<feature type="signal peptide" evidence="1">
    <location>
        <begin position="1"/>
        <end position="19"/>
    </location>
</feature>
<proteinExistence type="predicted"/>
<evidence type="ECO:0008006" key="4">
    <source>
        <dbReference type="Google" id="ProtNLM"/>
    </source>
</evidence>
<dbReference type="EMBL" id="MDGQ01000002">
    <property type="protein sequence ID" value="OEK07464.1"/>
    <property type="molecule type" value="Genomic_DNA"/>
</dbReference>
<dbReference type="Gene3D" id="3.55.50.30">
    <property type="match status" value="1"/>
</dbReference>
<dbReference type="RefSeq" id="WP_069833447.1">
    <property type="nucleotide sequence ID" value="NZ_MDGQ01000002.1"/>
</dbReference>
<accession>A0A1E5T7V4</accession>
<sequence length="490" mass="56480">MLRKFLVSILFLSSIQVIAQESGQSSLDSRLTVQFNSVSIPSALRQIERLSDVKFSYNSNIIPRDIRFDRAFIDKSVREILEELLSTANLYYRELGSTVIILKRVYSKRKISGRVIDKDSQAPLPYASVFIERSTLGVATDLKGEFEIENIPDIGFNLVISYVGYKPKSIPFNYKQRVDNVNFVIKLEIDPVALESIQVVSKSRKRTTYEERNLLRRFKTAFLGRSDNAKKCKIINPEVLHFEVLDSLGNYKVTADDIVFIENRALGYRVGYLLEEFRFENGLKVNIGSAKFEELEARSRKRYNKWETARRKAYNGSVQHFLNAMINGNPQEEGFSVNLVQYDSVASEFTTPLNPPPLNEIIELRKTDKDYLFTLHAESDVEVTYQGEYESSAYKKLYRSTSRSGNYKYTDRKIRSSIALTNSQSLSSYQTIGLDANEIEIFQKSIIFFVNKDTPIVFPGQFTKPRDVLFSGWWRWGAFSDFLPLNYRPD</sequence>
<organism evidence="2 3">
    <name type="scientific">Roseivirga misakiensis</name>
    <dbReference type="NCBI Taxonomy" id="1563681"/>
    <lineage>
        <taxon>Bacteria</taxon>
        <taxon>Pseudomonadati</taxon>
        <taxon>Bacteroidota</taxon>
        <taxon>Cytophagia</taxon>
        <taxon>Cytophagales</taxon>
        <taxon>Roseivirgaceae</taxon>
        <taxon>Roseivirga</taxon>
    </lineage>
</organism>
<evidence type="ECO:0000313" key="2">
    <source>
        <dbReference type="EMBL" id="OEK07464.1"/>
    </source>
</evidence>
<evidence type="ECO:0000256" key="1">
    <source>
        <dbReference type="SAM" id="SignalP"/>
    </source>
</evidence>